<name>A0AAV5WRL5_9BILA</name>
<accession>A0AAV5WRL5</accession>
<protein>
    <submittedName>
        <fullName evidence="1">Uncharacterized protein</fullName>
    </submittedName>
</protein>
<evidence type="ECO:0000313" key="2">
    <source>
        <dbReference type="Proteomes" id="UP001432322"/>
    </source>
</evidence>
<comment type="caution">
    <text evidence="1">The sequence shown here is derived from an EMBL/GenBank/DDBJ whole genome shotgun (WGS) entry which is preliminary data.</text>
</comment>
<dbReference type="AlphaFoldDB" id="A0AAV5WRL5"/>
<organism evidence="1 2">
    <name type="scientific">Pristionchus fissidentatus</name>
    <dbReference type="NCBI Taxonomy" id="1538716"/>
    <lineage>
        <taxon>Eukaryota</taxon>
        <taxon>Metazoa</taxon>
        <taxon>Ecdysozoa</taxon>
        <taxon>Nematoda</taxon>
        <taxon>Chromadorea</taxon>
        <taxon>Rhabditida</taxon>
        <taxon>Rhabditina</taxon>
        <taxon>Diplogasteromorpha</taxon>
        <taxon>Diplogasteroidea</taxon>
        <taxon>Neodiplogasteridae</taxon>
        <taxon>Pristionchus</taxon>
    </lineage>
</organism>
<dbReference type="Proteomes" id="UP001432322">
    <property type="component" value="Unassembled WGS sequence"/>
</dbReference>
<feature type="non-terminal residue" evidence="1">
    <location>
        <position position="1"/>
    </location>
</feature>
<sequence>RSSPSLRRNFRRAVFEVFPLCIDRSCFHFHLSPIHFEMAVLQEPLSSFSSSFHTRTDCPPSPLSSGSLYSICGSFLIELFIVDKISDVFEREDSDRRYISIREQTIY</sequence>
<evidence type="ECO:0000313" key="1">
    <source>
        <dbReference type="EMBL" id="GMT33263.1"/>
    </source>
</evidence>
<reference evidence="1" key="1">
    <citation type="submission" date="2023-10" db="EMBL/GenBank/DDBJ databases">
        <title>Genome assembly of Pristionchus species.</title>
        <authorList>
            <person name="Yoshida K."/>
            <person name="Sommer R.J."/>
        </authorList>
    </citation>
    <scope>NUCLEOTIDE SEQUENCE</scope>
    <source>
        <strain evidence="1">RS5133</strain>
    </source>
</reference>
<keyword evidence="2" id="KW-1185">Reference proteome</keyword>
<gene>
    <name evidence="1" type="ORF">PFISCL1PPCAC_24560</name>
</gene>
<proteinExistence type="predicted"/>
<dbReference type="EMBL" id="BTSY01000006">
    <property type="protein sequence ID" value="GMT33263.1"/>
    <property type="molecule type" value="Genomic_DNA"/>
</dbReference>